<organism evidence="1 2">
    <name type="scientific">Gymnopus androsaceus JB14</name>
    <dbReference type="NCBI Taxonomy" id="1447944"/>
    <lineage>
        <taxon>Eukaryota</taxon>
        <taxon>Fungi</taxon>
        <taxon>Dikarya</taxon>
        <taxon>Basidiomycota</taxon>
        <taxon>Agaricomycotina</taxon>
        <taxon>Agaricomycetes</taxon>
        <taxon>Agaricomycetidae</taxon>
        <taxon>Agaricales</taxon>
        <taxon>Marasmiineae</taxon>
        <taxon>Omphalotaceae</taxon>
        <taxon>Gymnopus</taxon>
    </lineage>
</organism>
<gene>
    <name evidence="1" type="ORF">BT96DRAFT_982013</name>
</gene>
<dbReference type="AlphaFoldDB" id="A0A6A4GJW8"/>
<reference evidence="1" key="1">
    <citation type="journal article" date="2019" name="Environ. Microbiol.">
        <title>Fungal ecological strategies reflected in gene transcription - a case study of two litter decomposers.</title>
        <authorList>
            <person name="Barbi F."/>
            <person name="Kohler A."/>
            <person name="Barry K."/>
            <person name="Baskaran P."/>
            <person name="Daum C."/>
            <person name="Fauchery L."/>
            <person name="Ihrmark K."/>
            <person name="Kuo A."/>
            <person name="LaButti K."/>
            <person name="Lipzen A."/>
            <person name="Morin E."/>
            <person name="Grigoriev I.V."/>
            <person name="Henrissat B."/>
            <person name="Lindahl B."/>
            <person name="Martin F."/>
        </authorList>
    </citation>
    <scope>NUCLEOTIDE SEQUENCE</scope>
    <source>
        <strain evidence="1">JB14</strain>
    </source>
</reference>
<dbReference type="Proteomes" id="UP000799118">
    <property type="component" value="Unassembled WGS sequence"/>
</dbReference>
<evidence type="ECO:0000313" key="1">
    <source>
        <dbReference type="EMBL" id="KAE9385575.1"/>
    </source>
</evidence>
<dbReference type="OrthoDB" id="2882256at2759"/>
<keyword evidence="2" id="KW-1185">Reference proteome</keyword>
<accession>A0A6A4GJW8</accession>
<proteinExistence type="predicted"/>
<name>A0A6A4GJW8_9AGAR</name>
<dbReference type="EMBL" id="ML769968">
    <property type="protein sequence ID" value="KAE9385575.1"/>
    <property type="molecule type" value="Genomic_DNA"/>
</dbReference>
<protein>
    <submittedName>
        <fullName evidence="1">Uncharacterized protein</fullName>
    </submittedName>
</protein>
<evidence type="ECO:0000313" key="2">
    <source>
        <dbReference type="Proteomes" id="UP000799118"/>
    </source>
</evidence>
<sequence>MIFAYSGNDIIVTEEDYVAMFIDVDSEYTPNSTPKHPLTKFRFSTVCEDLRPSTFLSGNSLESFFITQRSSTSRVFRMVKTNNNGTYSERLVLCEEDSNPISGDVLAH</sequence>